<dbReference type="STRING" id="13370.A0A448YGG6"/>
<dbReference type="Proteomes" id="UP000290900">
    <property type="component" value="Unassembled WGS sequence"/>
</dbReference>
<dbReference type="Pfam" id="PF07919">
    <property type="entry name" value="Gryzun"/>
    <property type="match status" value="1"/>
</dbReference>
<dbReference type="InterPro" id="IPR012880">
    <property type="entry name" value="Gryzun"/>
</dbReference>
<dbReference type="InParanoid" id="A0A448YGG6"/>
<dbReference type="InterPro" id="IPR011990">
    <property type="entry name" value="TPR-like_helical_dom_sf"/>
</dbReference>
<gene>
    <name evidence="3" type="ORF">BRENAR_LOCUS779</name>
</gene>
<dbReference type="SUPFAM" id="SSF48452">
    <property type="entry name" value="TPR-like"/>
    <property type="match status" value="1"/>
</dbReference>
<feature type="domain" description="Gryzun putative trafficking through Golgi" evidence="1">
    <location>
        <begin position="656"/>
        <end position="1236"/>
    </location>
</feature>
<proteinExistence type="predicted"/>
<dbReference type="PANTHER" id="PTHR14374:SF0">
    <property type="entry name" value="TRAFFICKING PROTEIN PARTICLE COMPLEX SUBUNIT 11"/>
    <property type="match status" value="1"/>
</dbReference>
<sequence>MERYPSEVTALLAPLVVVQGLVSPRCLETSDRENAESESAAPVSSVEDITIKVLPIESTDNPLYSSVYNDPDALVIERKLPILQGPLASSVASVLDGHNVGDNVLPASNGTEFLKQIIFKIKYVDNNYHLPKQYTTYPTTTVEHDGETHPVNSSFLSPLSPFNSNSPYANMLLPLEWIQKYREVIPSVFVSVYELQVTGDNASDLESDLHLIEDITKAKKAINSRGIRFLCVLICEDSSKLSVESQEIRIDKVRKSTGLPARTGLVFLSSPIPKDISIFVESIVHMAKPWTTDYYNLQIKKLKKQEILDLNYNQSFWLARQSIKNAIFEEMCGITESSTKFMEYCYEKLIDAIKTVDMIKQPELWKQCRVLLDLAGLHITRSYIFLKDSNMAYKKFDIHIQNVLALLPKSETTTYASYSWLATQVTWLAQLLFISPEGIIPIDRPLQPIAKTKWFRGAVNTAKAGISGLSPIPQGGYIYLQACSLIQRRRFNAFHSDTSAADPYLSLPLEQEKKFNHARQCIKVLNGSLDFFSRSKKVKFSRAESYVYFKLGEEYYLDQNYSMAINNYLVSFSAYKDERWLSIVSNILLRLFQCSVKLKNYQDAEIYYLRLSVLPERLIKPLKGHIESQKSVFDHGFYDADDINGDGLLIFKEDVFTSSVVLKTQTILLNEKMEFQIVLNSNLNSLINHTIVEDLTVKFSGSSNEIHVKHASNAEAKRFNVFEGEGEGEDQQTFQTNMLFSGDQRLKIFEFHMLPSHVGKFQIESVWLTVKTLDFDFLNELAFSRHSVDQQKLFVTWFKPSTNRFGKQYESGLVTVKNNPFLFEVIPKQPKVEIDLNSAEYAFSHQVFPVNVHISNEDTESYGLQYDAEATVGTESVLIDWQNGDKALDEFYDLAGGSVKNLEVLVHLPLLKDLPTLSDIQGEGKTVKGIRHETVRISFKFRYKIPDENGVIVETTKVLEIPILTIFKFQFSINSGLNSSIPSVFDLQFSGKQSKEGLVSVVPVHDRVWKAVIFARNASLKPLLLSDIKLNIKAVSADTKAELLEAPGDITKTIRLTSRTDDFYELPFSFVSYCDNNVLKRSVHVEISLSFKYREDQEKDDDRITIAPIQEYEAVVWKGSLPHMDPRMLVDLKEIGEGDIEVDYILENPTGRIFQFSSTLATSEFFKIYDYKNQMNFLVLPFMKERIKFRYRIMDEYKEKQLLRLPELKVYDLNYKVYLNQLIVTDKIEASKEGEMQYVNRQATKE</sequence>
<dbReference type="AlphaFoldDB" id="A0A448YGG6"/>
<name>A0A448YGG6_BRENA</name>
<dbReference type="EMBL" id="CAACVR010000001">
    <property type="protein sequence ID" value="VEU20044.1"/>
    <property type="molecule type" value="Genomic_DNA"/>
</dbReference>
<dbReference type="Pfam" id="PF11817">
    <property type="entry name" value="Foie-gras_1"/>
    <property type="match status" value="1"/>
</dbReference>
<accession>A0A448YGG6</accession>
<evidence type="ECO:0000313" key="4">
    <source>
        <dbReference type="Proteomes" id="UP000290900"/>
    </source>
</evidence>
<keyword evidence="4" id="KW-1185">Reference proteome</keyword>
<dbReference type="InterPro" id="IPR021773">
    <property type="entry name" value="TPC11"/>
</dbReference>
<evidence type="ECO:0000259" key="2">
    <source>
        <dbReference type="Pfam" id="PF11817"/>
    </source>
</evidence>
<evidence type="ECO:0000259" key="1">
    <source>
        <dbReference type="Pfam" id="PF07919"/>
    </source>
</evidence>
<evidence type="ECO:0000313" key="3">
    <source>
        <dbReference type="EMBL" id="VEU20044.1"/>
    </source>
</evidence>
<feature type="domain" description="Trafficking protein particle complex subunit 11" evidence="2">
    <location>
        <begin position="365"/>
        <end position="603"/>
    </location>
</feature>
<dbReference type="OrthoDB" id="6278596at2759"/>
<organism evidence="3 4">
    <name type="scientific">Brettanomyces naardenensis</name>
    <name type="common">Yeast</name>
    <dbReference type="NCBI Taxonomy" id="13370"/>
    <lineage>
        <taxon>Eukaryota</taxon>
        <taxon>Fungi</taxon>
        <taxon>Dikarya</taxon>
        <taxon>Ascomycota</taxon>
        <taxon>Saccharomycotina</taxon>
        <taxon>Pichiomycetes</taxon>
        <taxon>Pichiales</taxon>
        <taxon>Pichiaceae</taxon>
        <taxon>Brettanomyces</taxon>
    </lineage>
</organism>
<reference evidence="3 4" key="1">
    <citation type="submission" date="2018-12" db="EMBL/GenBank/DDBJ databases">
        <authorList>
            <person name="Tiukova I."/>
            <person name="Dainat J."/>
        </authorList>
    </citation>
    <scope>NUCLEOTIDE SEQUENCE [LARGE SCALE GENOMIC DNA]</scope>
</reference>
<protein>
    <submittedName>
        <fullName evidence="3">DEKNAAC100491</fullName>
    </submittedName>
</protein>
<dbReference type="PANTHER" id="PTHR14374">
    <property type="entry name" value="FOIE GRAS"/>
    <property type="match status" value="1"/>
</dbReference>